<dbReference type="Proteomes" id="UP001159257">
    <property type="component" value="Unassembled WGS sequence"/>
</dbReference>
<sequence length="203" mass="23135">MRHFSYDSDLTGGSLMVRESRVIADLLLKDATPEEWLDAIQTDNRLQKPTAATARRIAQSVRKRLERMEPSFWQAIRDGDDELATQASFCAVLERNLLLVEFIESVLRDAFVTQAGKLHIWQWSDFLDERAHKDSALADWSMTTRRKTGQVAFRILAEVGLLTDTRSLTLQHLLVRPEVRVLLDDTYRHRIRGCLEVSGAAAG</sequence>
<evidence type="ECO:0000313" key="1">
    <source>
        <dbReference type="EMBL" id="SMR77570.1"/>
    </source>
</evidence>
<dbReference type="Gene3D" id="1.10.3540.10">
    <property type="entry name" value="uncharacterized protein from magnetospirillum magneticum domain"/>
    <property type="match status" value="1"/>
</dbReference>
<dbReference type="EMBL" id="FXWV01000014">
    <property type="protein sequence ID" value="SMR77570.1"/>
    <property type="molecule type" value="Genomic_DNA"/>
</dbReference>
<dbReference type="InterPro" id="IPR023137">
    <property type="entry name" value="BrxA_sf"/>
</dbReference>
<dbReference type="InterPro" id="IPR014948">
    <property type="entry name" value="BrxA"/>
</dbReference>
<dbReference type="RefSeq" id="WP_239040427.1">
    <property type="nucleotide sequence ID" value="NZ_BAAAEY010000013.1"/>
</dbReference>
<protein>
    <submittedName>
        <fullName evidence="1">Inner membrane protein</fullName>
    </submittedName>
</protein>
<proteinExistence type="predicted"/>
<organism evidence="1 2">
    <name type="scientific">Marinobacterium sediminicola</name>
    <dbReference type="NCBI Taxonomy" id="518898"/>
    <lineage>
        <taxon>Bacteria</taxon>
        <taxon>Pseudomonadati</taxon>
        <taxon>Pseudomonadota</taxon>
        <taxon>Gammaproteobacteria</taxon>
        <taxon>Oceanospirillales</taxon>
        <taxon>Oceanospirillaceae</taxon>
        <taxon>Marinobacterium</taxon>
    </lineage>
</organism>
<accession>A0ABY1S3H5</accession>
<evidence type="ECO:0000313" key="2">
    <source>
        <dbReference type="Proteomes" id="UP001159257"/>
    </source>
</evidence>
<reference evidence="1 2" key="1">
    <citation type="submission" date="2017-05" db="EMBL/GenBank/DDBJ databases">
        <authorList>
            <person name="Varghese N."/>
            <person name="Submissions S."/>
        </authorList>
    </citation>
    <scope>NUCLEOTIDE SEQUENCE [LARGE SCALE GENOMIC DNA]</scope>
    <source>
        <strain evidence="1 2">CGMCC 1.7287</strain>
    </source>
</reference>
<gene>
    <name evidence="1" type="ORF">SAMN04487964_11461</name>
</gene>
<dbReference type="Pfam" id="PF08849">
    <property type="entry name" value="BrxA"/>
    <property type="match status" value="1"/>
</dbReference>
<keyword evidence="2" id="KW-1185">Reference proteome</keyword>
<comment type="caution">
    <text evidence="1">The sequence shown here is derived from an EMBL/GenBank/DDBJ whole genome shotgun (WGS) entry which is preliminary data.</text>
</comment>
<name>A0ABY1S3H5_9GAMM</name>